<dbReference type="EMBL" id="UINC01090013">
    <property type="protein sequence ID" value="SVC41583.1"/>
    <property type="molecule type" value="Genomic_DNA"/>
</dbReference>
<feature type="non-terminal residue" evidence="1">
    <location>
        <position position="1"/>
    </location>
</feature>
<evidence type="ECO:0000313" key="1">
    <source>
        <dbReference type="EMBL" id="SVC41583.1"/>
    </source>
</evidence>
<organism evidence="1">
    <name type="scientific">marine metagenome</name>
    <dbReference type="NCBI Taxonomy" id="408172"/>
    <lineage>
        <taxon>unclassified sequences</taxon>
        <taxon>metagenomes</taxon>
        <taxon>ecological metagenomes</taxon>
    </lineage>
</organism>
<dbReference type="Pfam" id="PF12831">
    <property type="entry name" value="FAD_oxidored"/>
    <property type="match status" value="1"/>
</dbReference>
<name>A0A382LYG9_9ZZZZ</name>
<dbReference type="AlphaFoldDB" id="A0A382LYG9"/>
<evidence type="ECO:0008006" key="2">
    <source>
        <dbReference type="Google" id="ProtNLM"/>
    </source>
</evidence>
<feature type="non-terminal residue" evidence="1">
    <location>
        <position position="34"/>
    </location>
</feature>
<protein>
    <recommendedName>
        <fullName evidence="2">FAD/NAD(P)-binding domain-containing protein</fullName>
    </recommendedName>
</protein>
<gene>
    <name evidence="1" type="ORF">METZ01_LOCUS294437</name>
</gene>
<dbReference type="SUPFAM" id="SSF51905">
    <property type="entry name" value="FAD/NAD(P)-binding domain"/>
    <property type="match status" value="1"/>
</dbReference>
<dbReference type="InterPro" id="IPR036188">
    <property type="entry name" value="FAD/NAD-bd_sf"/>
</dbReference>
<reference evidence="1" key="1">
    <citation type="submission" date="2018-05" db="EMBL/GenBank/DDBJ databases">
        <authorList>
            <person name="Lanie J.A."/>
            <person name="Ng W.-L."/>
            <person name="Kazmierczak K.M."/>
            <person name="Andrzejewski T.M."/>
            <person name="Davidsen T.M."/>
            <person name="Wayne K.J."/>
            <person name="Tettelin H."/>
            <person name="Glass J.I."/>
            <person name="Rusch D."/>
            <person name="Podicherti R."/>
            <person name="Tsui H.-C.T."/>
            <person name="Winkler M.E."/>
        </authorList>
    </citation>
    <scope>NUCLEOTIDE SEQUENCE</scope>
</reference>
<proteinExistence type="predicted"/>
<accession>A0A382LYG9</accession>
<dbReference type="Gene3D" id="3.50.50.60">
    <property type="entry name" value="FAD/NAD(P)-binding domain"/>
    <property type="match status" value="1"/>
</dbReference>
<sequence>VKKYDVLIIGGGPGGYVAAIRSSQLGKKTALVEA</sequence>